<dbReference type="PANTHER" id="PTHR45740">
    <property type="entry name" value="POLY [ADP-RIBOSE] POLYMERASE"/>
    <property type="match status" value="1"/>
</dbReference>
<feature type="compositionally biased region" description="Basic and acidic residues" evidence="3">
    <location>
        <begin position="259"/>
        <end position="268"/>
    </location>
</feature>
<keyword evidence="1" id="KW-0863">Zinc-finger</keyword>
<dbReference type="Pfam" id="PF00098">
    <property type="entry name" value="zf-CCHC"/>
    <property type="match status" value="2"/>
</dbReference>
<gene>
    <name evidence="7" type="ORF">V1264_006504</name>
</gene>
<dbReference type="InterPro" id="IPR001878">
    <property type="entry name" value="Znf_CCHC"/>
</dbReference>
<dbReference type="InterPro" id="IPR043472">
    <property type="entry name" value="Macro_dom-like"/>
</dbReference>
<feature type="region of interest" description="Disordered" evidence="3">
    <location>
        <begin position="62"/>
        <end position="192"/>
    </location>
</feature>
<evidence type="ECO:0000259" key="5">
    <source>
        <dbReference type="PROSITE" id="PS51059"/>
    </source>
</evidence>
<evidence type="ECO:0000259" key="6">
    <source>
        <dbReference type="PROSITE" id="PS51154"/>
    </source>
</evidence>
<dbReference type="GO" id="GO:0008270">
    <property type="term" value="F:zinc ion binding"/>
    <property type="evidence" value="ECO:0007669"/>
    <property type="project" value="UniProtKB-KW"/>
</dbReference>
<dbReference type="SUPFAM" id="SSF56399">
    <property type="entry name" value="ADP-ribosylation"/>
    <property type="match status" value="1"/>
</dbReference>
<evidence type="ECO:0000256" key="2">
    <source>
        <dbReference type="RuleBase" id="RU362114"/>
    </source>
</evidence>
<dbReference type="Pfam" id="PF00644">
    <property type="entry name" value="PARP"/>
    <property type="match status" value="1"/>
</dbReference>
<keyword evidence="2" id="KW-0520">NAD</keyword>
<feature type="domain" description="CCHC-type" evidence="4">
    <location>
        <begin position="23"/>
        <end position="36"/>
    </location>
</feature>
<proteinExistence type="predicted"/>
<name>A0AAN9G4C1_9CAEN</name>
<evidence type="ECO:0000313" key="8">
    <source>
        <dbReference type="Proteomes" id="UP001374579"/>
    </source>
</evidence>
<dbReference type="Gene3D" id="3.90.228.10">
    <property type="match status" value="1"/>
</dbReference>
<evidence type="ECO:0000256" key="1">
    <source>
        <dbReference type="PROSITE-ProRule" id="PRU00047"/>
    </source>
</evidence>
<dbReference type="SUPFAM" id="SSF52949">
    <property type="entry name" value="Macro domain-like"/>
    <property type="match status" value="1"/>
</dbReference>
<dbReference type="PANTHER" id="PTHR45740:SF2">
    <property type="entry name" value="POLY [ADP-RIBOSE] POLYMERASE"/>
    <property type="match status" value="1"/>
</dbReference>
<dbReference type="PROSITE" id="PS51059">
    <property type="entry name" value="PARP_CATALYTIC"/>
    <property type="match status" value="1"/>
</dbReference>
<dbReference type="AlphaFoldDB" id="A0AAN9G4C1"/>
<dbReference type="InterPro" id="IPR002589">
    <property type="entry name" value="Macro_dom"/>
</dbReference>
<dbReference type="GO" id="GO:0005634">
    <property type="term" value="C:nucleus"/>
    <property type="evidence" value="ECO:0007669"/>
    <property type="project" value="TreeGrafter"/>
</dbReference>
<evidence type="ECO:0000313" key="7">
    <source>
        <dbReference type="EMBL" id="KAK7095043.1"/>
    </source>
</evidence>
<keyword evidence="1" id="KW-0862">Zinc</keyword>
<keyword evidence="1" id="KW-0479">Metal-binding</keyword>
<dbReference type="EC" id="2.4.2.-" evidence="2"/>
<keyword evidence="2" id="KW-0328">Glycosyltransferase</keyword>
<dbReference type="EMBL" id="JBAMIC010000018">
    <property type="protein sequence ID" value="KAK7095043.1"/>
    <property type="molecule type" value="Genomic_DNA"/>
</dbReference>
<feature type="domain" description="CCHC-type" evidence="4">
    <location>
        <begin position="4"/>
        <end position="20"/>
    </location>
</feature>
<comment type="caution">
    <text evidence="7">The sequence shown here is derived from an EMBL/GenBank/DDBJ whole genome shotgun (WGS) entry which is preliminary data.</text>
</comment>
<reference evidence="7 8" key="1">
    <citation type="submission" date="2024-02" db="EMBL/GenBank/DDBJ databases">
        <title>Chromosome-scale genome assembly of the rough periwinkle Littorina saxatilis.</title>
        <authorList>
            <person name="De Jode A."/>
            <person name="Faria R."/>
            <person name="Formenti G."/>
            <person name="Sims Y."/>
            <person name="Smith T.P."/>
            <person name="Tracey A."/>
            <person name="Wood J.M.D."/>
            <person name="Zagrodzka Z.B."/>
            <person name="Johannesson K."/>
            <person name="Butlin R.K."/>
            <person name="Leder E.H."/>
        </authorList>
    </citation>
    <scope>NUCLEOTIDE SEQUENCE [LARGE SCALE GENOMIC DNA]</scope>
    <source>
        <strain evidence="7">Snail1</strain>
        <tissue evidence="7">Muscle</tissue>
    </source>
</reference>
<protein>
    <recommendedName>
        <fullName evidence="2">Poly [ADP-ribose] polymerase</fullName>
        <shortName evidence="2">PARP</shortName>
        <ecNumber evidence="2">2.4.2.-</ecNumber>
    </recommendedName>
</protein>
<dbReference type="GO" id="GO:0003676">
    <property type="term" value="F:nucleic acid binding"/>
    <property type="evidence" value="ECO:0007669"/>
    <property type="project" value="InterPro"/>
</dbReference>
<dbReference type="PROSITE" id="PS50158">
    <property type="entry name" value="ZF_CCHC"/>
    <property type="match status" value="2"/>
</dbReference>
<feature type="domain" description="Macro" evidence="6">
    <location>
        <begin position="394"/>
        <end position="584"/>
    </location>
</feature>
<dbReference type="PROSITE" id="PS51154">
    <property type="entry name" value="MACRO"/>
    <property type="match status" value="1"/>
</dbReference>
<feature type="region of interest" description="Disordered" evidence="3">
    <location>
        <begin position="244"/>
        <end position="268"/>
    </location>
</feature>
<organism evidence="7 8">
    <name type="scientific">Littorina saxatilis</name>
    <dbReference type="NCBI Taxonomy" id="31220"/>
    <lineage>
        <taxon>Eukaryota</taxon>
        <taxon>Metazoa</taxon>
        <taxon>Spiralia</taxon>
        <taxon>Lophotrochozoa</taxon>
        <taxon>Mollusca</taxon>
        <taxon>Gastropoda</taxon>
        <taxon>Caenogastropoda</taxon>
        <taxon>Littorinimorpha</taxon>
        <taxon>Littorinoidea</taxon>
        <taxon>Littorinidae</taxon>
        <taxon>Littorina</taxon>
    </lineage>
</organism>
<sequence length="992" mass="111867">MRGKCWNCNEYGHRKAECPEIQCFKCKRFGHMARECTGYSSYRSPSPEDLSDCGDYGDYDEWEGQSRSPYSVGMRARGRSLSRGRASYPRPRSVSAQRELQQKETELRQKERELQEKERVLQQQNLEIQQKRIRMAREEKEEKKRKEEEEKMREEEENKKREEEKKKRKEAEEKKRKEEEDKNRKEREDKLRKEEAERIMKLREVNALRPAPKPVNIVISPRNMPDLPKSPSKIFSTLRKFWGSSETSPDASIASKSDVPSRTKNKERAEPLKSAIFQLSSLEYKVIEKFYLGELEEFVRTDNGTLNLNPTTKRMGYTGSIASKIQQEVSRFMEAIRENSGTWKLSTSPTFAKLPASQHALVVSGARVMGTETLSTTVETKLQVQFGVDAALNVTFVPPSRDLDDSVAVTCASITAVEQVDVLVSIVGHDLSMRMTSVGQAVLGCCDEQKAKELRRSVHGKVAQITVSGHSAIRTKVPVGTKLPATSFILHAVLSTFQEGGHMEVKKIVTDCLTQAANEGLQKIAFPPLGVGRKFAYPVDAVAKDMVSATLDFVRKPTPVKRVIFATNDMSVASVFNREIWEQTAAMMEQPCPKGISFREITGDVEAVIFVKDKTTLPRAAGVLAATLQDSLLGEVTVCDAAEYHELTPGVTAVIQAVAAEKGVRLQEKRDDGGTMKLVALGTAENSQHIADLVKGKMYEGLRNKSRELSFVSPHSLPSYWQLNRAYGSIQEAMAGLDQRQKKFVMYDVDSTELREITNLMNRTWKHGVVGVGKDARNLGHTSIQIVQVCRLENPELWEKYSERKEKLLRRLKKSPRRRLAGLEEIAGNSGPVMTSSTIVSGSVLRREVSSEINEHYLFHGTKDECLVAIERDGLDGRFSKERPLLGRGVYAAESPTKSDQYTDPSKLERTGGPKTMLLVRMLLGEPHINTDRSPPKFSRPPCKGCLQLLCDCQHATHYDSVVDDAGRLFREFVVYEQCQCYPEYIITYKRV</sequence>
<dbReference type="Gene3D" id="3.40.220.10">
    <property type="entry name" value="Leucine Aminopeptidase, subunit E, domain 1"/>
    <property type="match status" value="1"/>
</dbReference>
<accession>A0AAN9G4C1</accession>
<feature type="compositionally biased region" description="Basic and acidic residues" evidence="3">
    <location>
        <begin position="135"/>
        <end position="192"/>
    </location>
</feature>
<feature type="compositionally biased region" description="Basic and acidic residues" evidence="3">
    <location>
        <begin position="100"/>
        <end position="120"/>
    </location>
</feature>
<evidence type="ECO:0000256" key="3">
    <source>
        <dbReference type="SAM" id="MobiDB-lite"/>
    </source>
</evidence>
<evidence type="ECO:0000259" key="4">
    <source>
        <dbReference type="PROSITE" id="PS50158"/>
    </source>
</evidence>
<dbReference type="CDD" id="cd12083">
    <property type="entry name" value="DD_cGKI"/>
    <property type="match status" value="1"/>
</dbReference>
<dbReference type="GO" id="GO:0003950">
    <property type="term" value="F:NAD+ poly-ADP-ribosyltransferase activity"/>
    <property type="evidence" value="ECO:0007669"/>
    <property type="project" value="UniProtKB-UniRule"/>
</dbReference>
<dbReference type="GO" id="GO:1990404">
    <property type="term" value="F:NAD+-protein mono-ADP-ribosyltransferase activity"/>
    <property type="evidence" value="ECO:0007669"/>
    <property type="project" value="TreeGrafter"/>
</dbReference>
<keyword evidence="8" id="KW-1185">Reference proteome</keyword>
<dbReference type="Proteomes" id="UP001374579">
    <property type="component" value="Unassembled WGS sequence"/>
</dbReference>
<dbReference type="Pfam" id="PF01661">
    <property type="entry name" value="Macro"/>
    <property type="match status" value="1"/>
</dbReference>
<dbReference type="InterPro" id="IPR051712">
    <property type="entry name" value="ARTD-AVP"/>
</dbReference>
<dbReference type="SUPFAM" id="SSF57756">
    <property type="entry name" value="Retrovirus zinc finger-like domains"/>
    <property type="match status" value="1"/>
</dbReference>
<dbReference type="SMART" id="SM00343">
    <property type="entry name" value="ZnF_C2HC"/>
    <property type="match status" value="2"/>
</dbReference>
<dbReference type="Gene3D" id="4.10.60.10">
    <property type="entry name" value="Zinc finger, CCHC-type"/>
    <property type="match status" value="1"/>
</dbReference>
<feature type="compositionally biased region" description="Polar residues" evidence="3">
    <location>
        <begin position="244"/>
        <end position="258"/>
    </location>
</feature>
<dbReference type="InterPro" id="IPR012317">
    <property type="entry name" value="Poly(ADP-ribose)pol_cat_dom"/>
</dbReference>
<keyword evidence="2" id="KW-0808">Transferase</keyword>
<dbReference type="InterPro" id="IPR036875">
    <property type="entry name" value="Znf_CCHC_sf"/>
</dbReference>
<feature type="domain" description="PARP catalytic" evidence="5">
    <location>
        <begin position="728"/>
        <end position="992"/>
    </location>
</feature>